<evidence type="ECO:0008006" key="5">
    <source>
        <dbReference type="Google" id="ProtNLM"/>
    </source>
</evidence>
<keyword evidence="4" id="KW-1185">Reference proteome</keyword>
<proteinExistence type="predicted"/>
<dbReference type="RefSeq" id="WP_125472444.1">
    <property type="nucleotide sequence ID" value="NZ_CADIJY010000001.1"/>
</dbReference>
<evidence type="ECO:0000313" key="1">
    <source>
        <dbReference type="EMBL" id="CUI74477.1"/>
    </source>
</evidence>
<reference evidence="4" key="2">
    <citation type="submission" date="2023-07" db="EMBL/GenBank/DDBJ databases">
        <title>Glyphosate-induced phosphonatase operons in soil bacteria of genus Achromobacter.</title>
        <authorList>
            <person name="Epiktetov D.O."/>
            <person name="Sviridov A.V."/>
            <person name="Tarlachkov S.V."/>
            <person name="Shushkova T.V."/>
            <person name="Toropygin I.Y."/>
            <person name="Leontievsky A."/>
        </authorList>
    </citation>
    <scope>NUCLEOTIDE SEQUENCE [LARGE SCALE GENOMIC DNA]</scope>
    <source>
        <strain evidence="4">Kg 16</strain>
    </source>
</reference>
<evidence type="ECO:0000313" key="3">
    <source>
        <dbReference type="Proteomes" id="UP000044098"/>
    </source>
</evidence>
<dbReference type="AlphaFoldDB" id="A0AAD2IX98"/>
<sequence>MLMAALTGCSALGLDYFKGEKPAWKQVVVSAATDANGDSPVAVDLVLVRDETLLARFAELTAAKWFAGKDDLLNTYPQGLRYEGWEVVPGQHLSVPGDKLEGPRVAGAFVFARYAAPGAHRARVDAFSGRLLIRLENKGFTVTAGQ</sequence>
<organism evidence="1 3">
    <name type="scientific">Achromobacter aegrifaciens</name>
    <dbReference type="NCBI Taxonomy" id="1287736"/>
    <lineage>
        <taxon>Bacteria</taxon>
        <taxon>Pseudomonadati</taxon>
        <taxon>Pseudomonadota</taxon>
        <taxon>Betaproteobacteria</taxon>
        <taxon>Burkholderiales</taxon>
        <taxon>Alcaligenaceae</taxon>
        <taxon>Achromobacter</taxon>
    </lineage>
</organism>
<dbReference type="EMBL" id="CYTK01000002">
    <property type="protein sequence ID" value="CUI74477.1"/>
    <property type="molecule type" value="Genomic_DNA"/>
</dbReference>
<evidence type="ECO:0000313" key="4">
    <source>
        <dbReference type="Proteomes" id="UP001264156"/>
    </source>
</evidence>
<evidence type="ECO:0000313" key="2">
    <source>
        <dbReference type="EMBL" id="MDR7947454.1"/>
    </source>
</evidence>
<accession>A0AAD2IX98</accession>
<name>A0AAD2IX98_ACHAE</name>
<dbReference type="Proteomes" id="UP001264156">
    <property type="component" value="Unassembled WGS sequence"/>
</dbReference>
<dbReference type="Proteomes" id="UP000044098">
    <property type="component" value="Unassembled WGS sequence"/>
</dbReference>
<reference evidence="1 3" key="1">
    <citation type="submission" date="2015-09" db="EMBL/GenBank/DDBJ databases">
        <authorList>
            <consortium name="Pathogen Informatics"/>
        </authorList>
    </citation>
    <scope>NUCLEOTIDE SEQUENCE [LARGE SCALE GENOMIC DNA]</scope>
    <source>
        <strain evidence="1 3">2789STDY5608625</strain>
    </source>
</reference>
<comment type="caution">
    <text evidence="1">The sequence shown here is derived from an EMBL/GenBank/DDBJ whole genome shotgun (WGS) entry which is preliminary data.</text>
</comment>
<reference evidence="2" key="3">
    <citation type="submission" date="2024-05" db="EMBL/GenBank/DDBJ databases">
        <title>Glyphosate-induced phosphonatase operons in soil bacteria of genus Achromobacter.</title>
        <authorList>
            <person name="Epiktetov D.O."/>
            <person name="Sviridov A.V."/>
            <person name="Tarlachkov S.V."/>
            <person name="Shushkova T.V."/>
            <person name="Toropygin I.Y."/>
            <person name="Leontievsky A."/>
        </authorList>
    </citation>
    <scope>NUCLEOTIDE SEQUENCE</scope>
    <source>
        <strain evidence="2">Kg 16</strain>
    </source>
</reference>
<dbReference type="EMBL" id="JAVKVN010000008">
    <property type="protein sequence ID" value="MDR7947454.1"/>
    <property type="molecule type" value="Genomic_DNA"/>
</dbReference>
<gene>
    <name evidence="1" type="ORF">ERS370000_01496</name>
    <name evidence="2" type="ORF">RIU57_20200</name>
</gene>
<protein>
    <recommendedName>
        <fullName evidence="5">Type VI secretion system protein</fullName>
    </recommendedName>
</protein>